<gene>
    <name evidence="1" type="ORF">ACFOGH_05660</name>
</gene>
<organism evidence="1 2">
    <name type="scientific">Cypionkella sinensis</name>
    <dbReference type="NCBI Taxonomy" id="1756043"/>
    <lineage>
        <taxon>Bacteria</taxon>
        <taxon>Pseudomonadati</taxon>
        <taxon>Pseudomonadota</taxon>
        <taxon>Alphaproteobacteria</taxon>
        <taxon>Rhodobacterales</taxon>
        <taxon>Paracoccaceae</taxon>
        <taxon>Cypionkella</taxon>
    </lineage>
</organism>
<reference evidence="2" key="1">
    <citation type="journal article" date="2019" name="Int. J. Syst. Evol. Microbiol.">
        <title>The Global Catalogue of Microorganisms (GCM) 10K type strain sequencing project: providing services to taxonomists for standard genome sequencing and annotation.</title>
        <authorList>
            <consortium name="The Broad Institute Genomics Platform"/>
            <consortium name="The Broad Institute Genome Sequencing Center for Infectious Disease"/>
            <person name="Wu L."/>
            <person name="Ma J."/>
        </authorList>
    </citation>
    <scope>NUCLEOTIDE SEQUENCE [LARGE SCALE GENOMIC DNA]</scope>
    <source>
        <strain evidence="2">KCTC 52039</strain>
    </source>
</reference>
<dbReference type="RefSeq" id="WP_380072090.1">
    <property type="nucleotide sequence ID" value="NZ_JBHRTO010000001.1"/>
</dbReference>
<protein>
    <submittedName>
        <fullName evidence="1">Uncharacterized protein</fullName>
    </submittedName>
</protein>
<comment type="caution">
    <text evidence="1">The sequence shown here is derived from an EMBL/GenBank/DDBJ whole genome shotgun (WGS) entry which is preliminary data.</text>
</comment>
<proteinExistence type="predicted"/>
<keyword evidence="2" id="KW-1185">Reference proteome</keyword>
<dbReference type="Proteomes" id="UP001595547">
    <property type="component" value="Unassembled WGS sequence"/>
</dbReference>
<name>A0ABV7IVH1_9RHOB</name>
<dbReference type="EMBL" id="JBHRTO010000001">
    <property type="protein sequence ID" value="MFC3180466.1"/>
    <property type="molecule type" value="Genomic_DNA"/>
</dbReference>
<accession>A0ABV7IVH1</accession>
<evidence type="ECO:0000313" key="2">
    <source>
        <dbReference type="Proteomes" id="UP001595547"/>
    </source>
</evidence>
<evidence type="ECO:0000313" key="1">
    <source>
        <dbReference type="EMBL" id="MFC3180466.1"/>
    </source>
</evidence>
<sequence>MKRKTTAKREMSIKAALEWAFGVEHAQLDFDDLSPQGARPGMSTIWLMMQRGALGCQIDGGGSSRPASDAETIAAALAGLPVALGGKAMAADMAGWARAGIEPEWQINMTPRCVPRQWSRENQFGASAKTVVVETLDIPGKRGRRTRFDVLACPVTYIPTASQIGMVRRRYLGWRLALLHLRSTLDCALENIALTEVLPASAPWEVLDKPDIKASSHKAA</sequence>